<evidence type="ECO:0000256" key="15">
    <source>
        <dbReference type="ARBA" id="ARBA00023273"/>
    </source>
</evidence>
<evidence type="ECO:0000256" key="5">
    <source>
        <dbReference type="ARBA" id="ARBA00009712"/>
    </source>
</evidence>
<dbReference type="OMA" id="SVEHGYP"/>
<evidence type="ECO:0000313" key="21">
    <source>
        <dbReference type="Proteomes" id="UP000295192"/>
    </source>
</evidence>
<feature type="binding site" evidence="17">
    <location>
        <position position="406"/>
    </location>
    <ligand>
        <name>Fe cation</name>
        <dbReference type="ChEBI" id="CHEBI:24875"/>
    </ligand>
</feature>
<keyword evidence="10 17" id="KW-0479">Metal-binding</keyword>
<evidence type="ECO:0000313" key="20">
    <source>
        <dbReference type="EMBL" id="TDG48132.1"/>
    </source>
</evidence>
<dbReference type="GO" id="GO:0043204">
    <property type="term" value="C:perikaryon"/>
    <property type="evidence" value="ECO:0007669"/>
    <property type="project" value="TreeGrafter"/>
</dbReference>
<keyword evidence="9" id="KW-0127">Catecholamine biosynthesis</keyword>
<reference evidence="20 21" key="1">
    <citation type="journal article" date="2019" name="J. Hered.">
        <title>An Improved Genome Assembly for Drosophila navojoa, the Basal Species in the mojavensis Cluster.</title>
        <authorList>
            <person name="Vanderlinde T."/>
            <person name="Dupim E.G."/>
            <person name="Nazario-Yepiz N.O."/>
            <person name="Carvalho A.B."/>
        </authorList>
    </citation>
    <scope>NUCLEOTIDE SEQUENCE [LARGE SCALE GENOMIC DNA]</scope>
    <source>
        <strain evidence="20">Navoj_Jal97</strain>
        <tissue evidence="20">Whole organism</tissue>
    </source>
</reference>
<comment type="similarity">
    <text evidence="5">Belongs to the biopterin-dependent aromatic amino acid hydroxylase family.</text>
</comment>
<dbReference type="GO" id="GO:0005506">
    <property type="term" value="F:iron ion binding"/>
    <property type="evidence" value="ECO:0007669"/>
    <property type="project" value="InterPro"/>
</dbReference>
<comment type="subcellular location">
    <subcellularLocation>
        <location evidence="2">Cell projection</location>
        <location evidence="2">Axon</location>
    </subcellularLocation>
    <subcellularLocation>
        <location evidence="3">Cytoplasm</location>
        <location evidence="3">Perinuclear region</location>
    </subcellularLocation>
</comment>
<evidence type="ECO:0000256" key="7">
    <source>
        <dbReference type="ARBA" id="ARBA00017181"/>
    </source>
</evidence>
<feature type="binding site" evidence="17">
    <location>
        <position position="451"/>
    </location>
    <ligand>
        <name>Fe cation</name>
        <dbReference type="ChEBI" id="CHEBI:24875"/>
    </ligand>
</feature>
<dbReference type="GO" id="GO:0048066">
    <property type="term" value="P:developmental pigmentation"/>
    <property type="evidence" value="ECO:0007669"/>
    <property type="project" value="UniProtKB-ARBA"/>
</dbReference>
<comment type="pathway">
    <text evidence="4">Catecholamine biosynthesis; dopamine biosynthesis; dopamine from L-tyrosine: step 1/2.</text>
</comment>
<evidence type="ECO:0000256" key="10">
    <source>
        <dbReference type="ARBA" id="ARBA00022723"/>
    </source>
</evidence>
<evidence type="ECO:0000259" key="19">
    <source>
        <dbReference type="PROSITE" id="PS51410"/>
    </source>
</evidence>
<dbReference type="EMBL" id="LSRL02000036">
    <property type="protein sequence ID" value="TDG48132.1"/>
    <property type="molecule type" value="Genomic_DNA"/>
</dbReference>
<dbReference type="InterPro" id="IPR041903">
    <property type="entry name" value="Eu_TyrOH_cat"/>
</dbReference>
<dbReference type="NCBIfam" id="TIGR01269">
    <property type="entry name" value="Tyr_3_monoox"/>
    <property type="match status" value="1"/>
</dbReference>
<proteinExistence type="inferred from homology"/>
<keyword evidence="8" id="KW-0963">Cytoplasm</keyword>
<dbReference type="PANTHER" id="PTHR11473">
    <property type="entry name" value="AROMATIC AMINO ACID HYDROXYLASE"/>
    <property type="match status" value="1"/>
</dbReference>
<dbReference type="EC" id="1.14.16.2" evidence="6"/>
<evidence type="ECO:0000256" key="8">
    <source>
        <dbReference type="ARBA" id="ARBA00022490"/>
    </source>
</evidence>
<dbReference type="GO" id="GO:0030424">
    <property type="term" value="C:axon"/>
    <property type="evidence" value="ECO:0007669"/>
    <property type="project" value="UniProtKB-SubCell"/>
</dbReference>
<keyword evidence="11" id="KW-0530">Neurotransmitter biosynthesis</keyword>
<evidence type="ECO:0000256" key="16">
    <source>
        <dbReference type="ARBA" id="ARBA00032379"/>
    </source>
</evidence>
<dbReference type="Gene3D" id="1.10.800.10">
    <property type="entry name" value="Aromatic amino acid hydroxylase"/>
    <property type="match status" value="1"/>
</dbReference>
<keyword evidence="13 17" id="KW-0408">Iron</keyword>
<evidence type="ECO:0000256" key="17">
    <source>
        <dbReference type="PIRSR" id="PIRSR000336-1"/>
    </source>
</evidence>
<keyword evidence="15" id="KW-0966">Cell projection</keyword>
<dbReference type="Proteomes" id="UP000295192">
    <property type="component" value="Unassembled WGS sequence"/>
</dbReference>
<sequence length="576" mass="65384">MMAVAAAQKNREMFAIKKSYSIENGYPSRRRSLVDDARFESIVVKQNKQTVLEEARSKANDASLEECIQQAKGEHVPAEQNVELQDEQPNLELPLEDEYVAVNDIETEATVEDCAEQESADDEAPPKNDYGLTEDEIVLANAASESPEAEAAVQSAALVVRLKEGISSLGRILKAIETFHGTVQHVESRQSRIEGVGHDVLIKLDMTRGNLLQLIRSLRQSGSFSSMNLMAENNISVKAPWFPKHASELDNCNHLMTKYEPDLDMNHPGFADKVYRQRRKEIAEIAFAFKYGDPIPHINYTEVEVKTWRSVFRTVQDLAPKHACAEYRAAFQMLQDEKIFVDHRLPQLQEMSDFLRKNTGFTLRPAAGLLTARDFLASLAFRIFQSTQYVRHVNSPFHTPEPDTIHELLGHMPLLADPSFAQFSQEIGLASLGASDEEIEKLSTVYWFTVEFGLCKEHGQVKAYGAGLLSAYGELLHAISDKCEHRPFEPAATAVQPYQDQEYQPIYYVAESFEDAKDKFRRWVSTMSRPFEVRFNPHTERVEILDSVDKLDTLVHQMNTEILHLTNAIHKLRRPF</sequence>
<evidence type="ECO:0000256" key="11">
    <source>
        <dbReference type="ARBA" id="ARBA00022979"/>
    </source>
</evidence>
<evidence type="ECO:0000256" key="18">
    <source>
        <dbReference type="PIRSR" id="PIRSR601273-2"/>
    </source>
</evidence>
<dbReference type="PROSITE" id="PS51410">
    <property type="entry name" value="BH4_AAA_HYDROXYL_2"/>
    <property type="match status" value="1"/>
</dbReference>
<keyword evidence="12" id="KW-0560">Oxidoreductase</keyword>
<dbReference type="InterPro" id="IPR005962">
    <property type="entry name" value="Tyr_3_mOase"/>
</dbReference>
<gene>
    <name evidence="20" type="ORF">AWZ03_005549</name>
</gene>
<dbReference type="GO" id="GO:0048471">
    <property type="term" value="C:perinuclear region of cytoplasm"/>
    <property type="evidence" value="ECO:0007669"/>
    <property type="project" value="UniProtKB-SubCell"/>
</dbReference>
<dbReference type="PANTHER" id="PTHR11473:SF15">
    <property type="entry name" value="TYROSINE 3-MONOOXYGENASE"/>
    <property type="match status" value="1"/>
</dbReference>
<accession>A0A484BIT6</accession>
<dbReference type="Pfam" id="PF00351">
    <property type="entry name" value="Biopterin_H"/>
    <property type="match status" value="1"/>
</dbReference>
<dbReference type="InterPro" id="IPR018301">
    <property type="entry name" value="ArAA_hydroxylase_Fe/CU_BS"/>
</dbReference>
<dbReference type="InterPro" id="IPR036329">
    <property type="entry name" value="Aro-AA_hydroxylase_C_sf"/>
</dbReference>
<evidence type="ECO:0000256" key="14">
    <source>
        <dbReference type="ARBA" id="ARBA00023033"/>
    </source>
</evidence>
<dbReference type="CDD" id="cd03345">
    <property type="entry name" value="eu_TyrOH"/>
    <property type="match status" value="1"/>
</dbReference>
<dbReference type="OrthoDB" id="983542at2759"/>
<dbReference type="InterPro" id="IPR045865">
    <property type="entry name" value="ACT-like_dom_sf"/>
</dbReference>
<organism evidence="20 21">
    <name type="scientific">Drosophila navojoa</name>
    <name type="common">Fruit fly</name>
    <dbReference type="NCBI Taxonomy" id="7232"/>
    <lineage>
        <taxon>Eukaryota</taxon>
        <taxon>Metazoa</taxon>
        <taxon>Ecdysozoa</taxon>
        <taxon>Arthropoda</taxon>
        <taxon>Hexapoda</taxon>
        <taxon>Insecta</taxon>
        <taxon>Pterygota</taxon>
        <taxon>Neoptera</taxon>
        <taxon>Endopterygota</taxon>
        <taxon>Diptera</taxon>
        <taxon>Brachycera</taxon>
        <taxon>Muscomorpha</taxon>
        <taxon>Ephydroidea</taxon>
        <taxon>Drosophilidae</taxon>
        <taxon>Drosophila</taxon>
    </lineage>
</organism>
<evidence type="ECO:0000256" key="9">
    <source>
        <dbReference type="ARBA" id="ARBA00022584"/>
    </source>
</evidence>
<evidence type="ECO:0000256" key="6">
    <source>
        <dbReference type="ARBA" id="ARBA00011993"/>
    </source>
</evidence>
<dbReference type="InterPro" id="IPR036951">
    <property type="entry name" value="ArAA_hydroxylase_sf"/>
</dbReference>
<dbReference type="InterPro" id="IPR019774">
    <property type="entry name" value="Aromatic-AA_hydroxylase_C"/>
</dbReference>
<evidence type="ECO:0000256" key="2">
    <source>
        <dbReference type="ARBA" id="ARBA00004489"/>
    </source>
</evidence>
<comment type="caution">
    <text evidence="20">The sequence shown here is derived from an EMBL/GenBank/DDBJ whole genome shotgun (WGS) entry which is preliminary data.</text>
</comment>
<dbReference type="AlphaFoldDB" id="A0A484BIT6"/>
<evidence type="ECO:0000256" key="1">
    <source>
        <dbReference type="ARBA" id="ARBA00001954"/>
    </source>
</evidence>
<dbReference type="FunFam" id="1.10.800.10:FF:000004">
    <property type="entry name" value="Tyrosine 3-monooxygenase"/>
    <property type="match status" value="1"/>
</dbReference>
<protein>
    <recommendedName>
        <fullName evidence="7">Tyrosine 3-monooxygenase</fullName>
        <ecNumber evidence="6">1.14.16.2</ecNumber>
    </recommendedName>
    <alternativeName>
        <fullName evidence="16">Tyrosine 3-hydroxylase</fullName>
    </alternativeName>
</protein>
<dbReference type="PRINTS" id="PR00372">
    <property type="entry name" value="FYWHYDRXLASE"/>
</dbReference>
<evidence type="ECO:0000256" key="12">
    <source>
        <dbReference type="ARBA" id="ARBA00023002"/>
    </source>
</evidence>
<dbReference type="UniPathway" id="UPA00747">
    <property type="reaction ID" value="UER00733"/>
</dbReference>
<evidence type="ECO:0000256" key="13">
    <source>
        <dbReference type="ARBA" id="ARBA00023004"/>
    </source>
</evidence>
<dbReference type="STRING" id="7232.A0A484BIT6"/>
<dbReference type="PIRSF" id="PIRSF000336">
    <property type="entry name" value="TH"/>
    <property type="match status" value="1"/>
</dbReference>
<dbReference type="InterPro" id="IPR001273">
    <property type="entry name" value="ArAA_hydroxylase"/>
</dbReference>
<dbReference type="InterPro" id="IPR019773">
    <property type="entry name" value="Tyrosine_3-monooxygenase-like"/>
</dbReference>
<comment type="cofactor">
    <cofactor evidence="1 18">
        <name>Fe(2+)</name>
        <dbReference type="ChEBI" id="CHEBI:29033"/>
    </cofactor>
</comment>
<dbReference type="PROSITE" id="PS00367">
    <property type="entry name" value="BH4_AAA_HYDROXYL_1"/>
    <property type="match status" value="1"/>
</dbReference>
<keyword evidence="14" id="KW-0503">Monooxygenase</keyword>
<keyword evidence="21" id="KW-1185">Reference proteome</keyword>
<name>A0A484BIT6_DRONA</name>
<feature type="binding site" evidence="17">
    <location>
        <position position="411"/>
    </location>
    <ligand>
        <name>Fe cation</name>
        <dbReference type="ChEBI" id="CHEBI:24875"/>
    </ligand>
</feature>
<feature type="domain" description="Biopterin-dependent aromatic amino acid hydroxylase family profile" evidence="19">
    <location>
        <begin position="227"/>
        <end position="573"/>
    </location>
</feature>
<dbReference type="SUPFAM" id="SSF55021">
    <property type="entry name" value="ACT-like"/>
    <property type="match status" value="1"/>
</dbReference>
<dbReference type="GO" id="GO:0004511">
    <property type="term" value="F:tyrosine 3-monooxygenase activity"/>
    <property type="evidence" value="ECO:0007669"/>
    <property type="project" value="UniProtKB-EC"/>
</dbReference>
<dbReference type="GO" id="GO:0006585">
    <property type="term" value="P:dopamine biosynthetic process from tyrosine"/>
    <property type="evidence" value="ECO:0007669"/>
    <property type="project" value="TreeGrafter"/>
</dbReference>
<evidence type="ECO:0000256" key="4">
    <source>
        <dbReference type="ARBA" id="ARBA00004700"/>
    </source>
</evidence>
<dbReference type="KEGG" id="dnv:108652194"/>
<dbReference type="SUPFAM" id="SSF56534">
    <property type="entry name" value="Aromatic aminoacid monoxygenases, catalytic and oligomerization domains"/>
    <property type="match status" value="1"/>
</dbReference>
<evidence type="ECO:0000256" key="3">
    <source>
        <dbReference type="ARBA" id="ARBA00004556"/>
    </source>
</evidence>